<proteinExistence type="predicted"/>
<feature type="coiled-coil region" evidence="1">
    <location>
        <begin position="482"/>
        <end position="519"/>
    </location>
</feature>
<dbReference type="PANTHER" id="PTHR32114">
    <property type="entry name" value="ABC TRANSPORTER ABCH.3"/>
    <property type="match status" value="1"/>
</dbReference>
<evidence type="ECO:0000259" key="2">
    <source>
        <dbReference type="Pfam" id="PF13476"/>
    </source>
</evidence>
<protein>
    <recommendedName>
        <fullName evidence="2">Rad50/SbcC-type AAA domain-containing protein</fullName>
    </recommendedName>
</protein>
<evidence type="ECO:0000313" key="3">
    <source>
        <dbReference type="EMBL" id="KKN32513.1"/>
    </source>
</evidence>
<reference evidence="3" key="1">
    <citation type="journal article" date="2015" name="Nature">
        <title>Complex archaea that bridge the gap between prokaryotes and eukaryotes.</title>
        <authorList>
            <person name="Spang A."/>
            <person name="Saw J.H."/>
            <person name="Jorgensen S.L."/>
            <person name="Zaremba-Niedzwiedzka K."/>
            <person name="Martijn J."/>
            <person name="Lind A.E."/>
            <person name="van Eijk R."/>
            <person name="Schleper C."/>
            <person name="Guy L."/>
            <person name="Ettema T.J."/>
        </authorList>
    </citation>
    <scope>NUCLEOTIDE SEQUENCE</scope>
</reference>
<feature type="coiled-coil region" evidence="1">
    <location>
        <begin position="310"/>
        <end position="443"/>
    </location>
</feature>
<dbReference type="GO" id="GO:0006302">
    <property type="term" value="P:double-strand break repair"/>
    <property type="evidence" value="ECO:0007669"/>
    <property type="project" value="InterPro"/>
</dbReference>
<dbReference type="PANTHER" id="PTHR32114:SF2">
    <property type="entry name" value="ABC TRANSPORTER ABCH.3"/>
    <property type="match status" value="1"/>
</dbReference>
<dbReference type="AlphaFoldDB" id="A0A0F9STG8"/>
<keyword evidence="1" id="KW-0175">Coiled coil</keyword>
<gene>
    <name evidence="3" type="ORF">LCGC14_0813130</name>
</gene>
<feature type="domain" description="Rad50/SbcC-type AAA" evidence="2">
    <location>
        <begin position="5"/>
        <end position="227"/>
    </location>
</feature>
<dbReference type="Gene3D" id="3.40.50.300">
    <property type="entry name" value="P-loop containing nucleotide triphosphate hydrolases"/>
    <property type="match status" value="2"/>
</dbReference>
<dbReference type="InterPro" id="IPR027417">
    <property type="entry name" value="P-loop_NTPase"/>
</dbReference>
<feature type="coiled-coil region" evidence="1">
    <location>
        <begin position="568"/>
        <end position="595"/>
    </location>
</feature>
<name>A0A0F9STG8_9ZZZZ</name>
<accession>A0A0F9STG8</accession>
<evidence type="ECO:0000256" key="1">
    <source>
        <dbReference type="SAM" id="Coils"/>
    </source>
</evidence>
<dbReference type="InterPro" id="IPR038729">
    <property type="entry name" value="Rad50/SbcC_AAA"/>
</dbReference>
<organism evidence="3">
    <name type="scientific">marine sediment metagenome</name>
    <dbReference type="NCBI Taxonomy" id="412755"/>
    <lineage>
        <taxon>unclassified sequences</taxon>
        <taxon>metagenomes</taxon>
        <taxon>ecological metagenomes</taxon>
    </lineage>
</organism>
<dbReference type="SUPFAM" id="SSF52540">
    <property type="entry name" value="P-loop containing nucleoside triphosphate hydrolases"/>
    <property type="match status" value="1"/>
</dbReference>
<dbReference type="EMBL" id="LAZR01002247">
    <property type="protein sequence ID" value="KKN32513.1"/>
    <property type="molecule type" value="Genomic_DNA"/>
</dbReference>
<feature type="coiled-coil region" evidence="1">
    <location>
        <begin position="680"/>
        <end position="738"/>
    </location>
</feature>
<dbReference type="GO" id="GO:0016887">
    <property type="term" value="F:ATP hydrolysis activity"/>
    <property type="evidence" value="ECO:0007669"/>
    <property type="project" value="InterPro"/>
</dbReference>
<feature type="coiled-coil region" evidence="1">
    <location>
        <begin position="183"/>
        <end position="279"/>
    </location>
</feature>
<sequence>MIITKIELENITTHKKTTIDFQRGLNLLYGPNGSGKSTVLKMIGFVLFDSLPGNQKNYVRESSTKSPKFGKIKLWVEGLNDDQFIIQRTLAKAKQAIEVSDARTGIIERGINNATQLQEWLKIQLSLSPEVDLANLFRTSVGVQQGTFTEPFLRTPQKRKDFFNPVLQMDVYRTVWSKIRNIIKEFDKDLQQAENKQTELETRLETKDDYEKKKEQNEIKQKNAQNELHKTILEIAELNELFKKQKRMRDDLIRIQNTLENLESRRLDLHETSKKLSENLNSALSAEIICKESLADYERYRELIKEEIKFRKLYEKLTGLQEEIFELNQQLTKINTLRENIQKQIENILKDKANLSTLEKESQEFHNLKQPVQVQRDKISKIDAAEDQLNKLKKQNLETFEKVKDLENILKELPEVEEKSLNFEALIEKSNEVKLRINSLETEINTLLTDKLISKDGVCPILKKECDKADGKSFDVIFQEKIENLKKNLTPIKSEFEELNKKTINYNEFQKKLSELKLKERDFHNLRARQFEFGKEIKKLITQINLRTDQNEILNRLKVQQDALEPSVEKYNVLKEKVEKQLPELQEKLGELQKKFIPLRKKLIPLEKEKKKLIHVPDELKEINDELDKLRENHDKFQKNEIIAKNMQNIKLDLEKCKAKLSGVETSLKKQTAENRILIRQFNEEEFKKIDNKLRNLEEAKGNLKNQVLDAKNNLAEAKEKLKALKETEEELTLVLNNIDALKFMKNFTKIIRNYFDGAGPKITEILLANINIEATSHYRNIMDNPNVILEWEHDYQIKIKSSENEKEFHQLSGGEQMAAALAIRLAILKVLSNAEFAFFDEPTMNLDSNKRENLGKIIQRIKGFKQFFVISHDDTFEENVENVIKFSKDEKEITRVDFISKTKDLELV</sequence>
<dbReference type="Pfam" id="PF13476">
    <property type="entry name" value="AAA_23"/>
    <property type="match status" value="1"/>
</dbReference>
<comment type="caution">
    <text evidence="3">The sequence shown here is derived from an EMBL/GenBank/DDBJ whole genome shotgun (WGS) entry which is preliminary data.</text>
</comment>